<dbReference type="PRINTS" id="PR00080">
    <property type="entry name" value="SDRFAMILY"/>
</dbReference>
<dbReference type="NCBIfam" id="NF006123">
    <property type="entry name" value="PRK08267.1"/>
    <property type="match status" value="1"/>
</dbReference>
<dbReference type="PRINTS" id="PR00081">
    <property type="entry name" value="GDHRDH"/>
</dbReference>
<comment type="similarity">
    <text evidence="1 3">Belongs to the short-chain dehydrogenases/reductases (SDR) family.</text>
</comment>
<evidence type="ECO:0000256" key="1">
    <source>
        <dbReference type="ARBA" id="ARBA00006484"/>
    </source>
</evidence>
<proteinExistence type="inferred from homology"/>
<keyword evidence="5" id="KW-1185">Reference proteome</keyword>
<dbReference type="SUPFAM" id="SSF51735">
    <property type="entry name" value="NAD(P)-binding Rossmann-fold domains"/>
    <property type="match status" value="1"/>
</dbReference>
<evidence type="ECO:0000313" key="5">
    <source>
        <dbReference type="Proteomes" id="UP000286100"/>
    </source>
</evidence>
<dbReference type="Proteomes" id="UP000286100">
    <property type="component" value="Unassembled WGS sequence"/>
</dbReference>
<dbReference type="OrthoDB" id="9793825at2"/>
<evidence type="ECO:0000313" key="4">
    <source>
        <dbReference type="EMBL" id="RJF93539.1"/>
    </source>
</evidence>
<dbReference type="AlphaFoldDB" id="A0A418WQV8"/>
<dbReference type="PANTHER" id="PTHR43391">
    <property type="entry name" value="RETINOL DEHYDROGENASE-RELATED"/>
    <property type="match status" value="1"/>
</dbReference>
<gene>
    <name evidence="4" type="ORF">D3876_04255</name>
</gene>
<reference evidence="4 5" key="1">
    <citation type="submission" date="2018-09" db="EMBL/GenBank/DDBJ databases">
        <authorList>
            <person name="Zhu H."/>
        </authorList>
    </citation>
    <scope>NUCLEOTIDE SEQUENCE [LARGE SCALE GENOMIC DNA]</scope>
    <source>
        <strain evidence="4 5">K2R01-6</strain>
    </source>
</reference>
<organism evidence="4 5">
    <name type="scientific">Sphingomonas cavernae</name>
    <dbReference type="NCBI Taxonomy" id="2320861"/>
    <lineage>
        <taxon>Bacteria</taxon>
        <taxon>Pseudomonadati</taxon>
        <taxon>Pseudomonadota</taxon>
        <taxon>Alphaproteobacteria</taxon>
        <taxon>Sphingomonadales</taxon>
        <taxon>Sphingomonadaceae</taxon>
        <taxon>Sphingomonas</taxon>
    </lineage>
</organism>
<dbReference type="Gene3D" id="3.40.50.720">
    <property type="entry name" value="NAD(P)-binding Rossmann-like Domain"/>
    <property type="match status" value="1"/>
</dbReference>
<accession>A0A418WQV8</accession>
<comment type="caution">
    <text evidence="4">The sequence shown here is derived from an EMBL/GenBank/DDBJ whole genome shotgun (WGS) entry which is preliminary data.</text>
</comment>
<dbReference type="InterPro" id="IPR002347">
    <property type="entry name" value="SDR_fam"/>
</dbReference>
<dbReference type="Pfam" id="PF00106">
    <property type="entry name" value="adh_short"/>
    <property type="match status" value="1"/>
</dbReference>
<dbReference type="InterPro" id="IPR036291">
    <property type="entry name" value="NAD(P)-bd_dom_sf"/>
</dbReference>
<dbReference type="EMBL" id="QYUM01000002">
    <property type="protein sequence ID" value="RJF93539.1"/>
    <property type="molecule type" value="Genomic_DNA"/>
</dbReference>
<dbReference type="PANTHER" id="PTHR43391:SF82">
    <property type="entry name" value="OXIDOREDUCTASE SADH-RELATED"/>
    <property type="match status" value="1"/>
</dbReference>
<keyword evidence="2" id="KW-0560">Oxidoreductase</keyword>
<sequence length="264" mass="27379">MASKAIFITGGGSGIGRAAAQHFAAQGWFVGLGDVNETGITETAALLPAGRSSCHRMDVTDRMQWKAALDAFIAASGGRLDVLFNNAGIARGGEFAVCDPADSDLLVEINLKGVINGAHAALPYLSATPGSCLLNTCSAAGLYGGPGLAVYAATKFGVRGLTEALDIEWRPLGVKVRSIMPSFIDTPLLDVVTAGSNATARDNVRDAGLEFTPVEIVAQAAWDAVHGDKVHVVVGKTARSMAFAARWMPGMLRKKLGARLGGTQ</sequence>
<protein>
    <submittedName>
        <fullName evidence="4">SDR family oxidoreductase</fullName>
    </submittedName>
</protein>
<dbReference type="RefSeq" id="WP_119759831.1">
    <property type="nucleotide sequence ID" value="NZ_QYUM01000002.1"/>
</dbReference>
<evidence type="ECO:0000256" key="3">
    <source>
        <dbReference type="RuleBase" id="RU000363"/>
    </source>
</evidence>
<name>A0A418WQV8_9SPHN</name>
<evidence type="ECO:0000256" key="2">
    <source>
        <dbReference type="ARBA" id="ARBA00023002"/>
    </source>
</evidence>
<dbReference type="GO" id="GO:0016491">
    <property type="term" value="F:oxidoreductase activity"/>
    <property type="evidence" value="ECO:0007669"/>
    <property type="project" value="UniProtKB-KW"/>
</dbReference>